<feature type="region of interest" description="Disordered" evidence="1">
    <location>
        <begin position="1"/>
        <end position="49"/>
    </location>
</feature>
<accession>A0ABW4QJ85</accession>
<dbReference type="Proteomes" id="UP001597273">
    <property type="component" value="Unassembled WGS sequence"/>
</dbReference>
<name>A0ABW4QJ85_9BACL</name>
<gene>
    <name evidence="2" type="ORF">ACFSDB_12290</name>
</gene>
<reference evidence="3" key="1">
    <citation type="journal article" date="2019" name="Int. J. Syst. Evol. Microbiol.">
        <title>The Global Catalogue of Microorganisms (GCM) 10K type strain sequencing project: providing services to taxonomists for standard genome sequencing and annotation.</title>
        <authorList>
            <consortium name="The Broad Institute Genomics Platform"/>
            <consortium name="The Broad Institute Genome Sequencing Center for Infectious Disease"/>
            <person name="Wu L."/>
            <person name="Ma J."/>
        </authorList>
    </citation>
    <scope>NUCLEOTIDE SEQUENCE [LARGE SCALE GENOMIC DNA]</scope>
    <source>
        <strain evidence="3">CGMCC 1.15475</strain>
    </source>
</reference>
<comment type="caution">
    <text evidence="2">The sequence shown here is derived from an EMBL/GenBank/DDBJ whole genome shotgun (WGS) entry which is preliminary data.</text>
</comment>
<sequence>MDEGSSANLFATKQRSDAGAMQRQEHRFSQRGSVATKCRNPLGRQSMLD</sequence>
<organism evidence="2 3">
    <name type="scientific">Planococcus chinensis</name>
    <dbReference type="NCBI Taxonomy" id="272917"/>
    <lineage>
        <taxon>Bacteria</taxon>
        <taxon>Bacillati</taxon>
        <taxon>Bacillota</taxon>
        <taxon>Bacilli</taxon>
        <taxon>Bacillales</taxon>
        <taxon>Caryophanaceae</taxon>
        <taxon>Planococcus</taxon>
    </lineage>
</organism>
<protein>
    <submittedName>
        <fullName evidence="2">Uncharacterized protein</fullName>
    </submittedName>
</protein>
<evidence type="ECO:0000313" key="2">
    <source>
        <dbReference type="EMBL" id="MFD1863701.1"/>
    </source>
</evidence>
<proteinExistence type="predicted"/>
<feature type="compositionally biased region" description="Polar residues" evidence="1">
    <location>
        <begin position="1"/>
        <end position="13"/>
    </location>
</feature>
<evidence type="ECO:0000256" key="1">
    <source>
        <dbReference type="SAM" id="MobiDB-lite"/>
    </source>
</evidence>
<dbReference type="EMBL" id="JBHUFW010000010">
    <property type="protein sequence ID" value="MFD1863701.1"/>
    <property type="molecule type" value="Genomic_DNA"/>
</dbReference>
<evidence type="ECO:0000313" key="3">
    <source>
        <dbReference type="Proteomes" id="UP001597273"/>
    </source>
</evidence>
<keyword evidence="3" id="KW-1185">Reference proteome</keyword>